<evidence type="ECO:0000256" key="6">
    <source>
        <dbReference type="SAM" id="MobiDB-lite"/>
    </source>
</evidence>
<sequence length="527" mass="56627">FQTTMDVAAEDSDQMPSGFHAKAAAKAARLRREAAKLASAAALESPGGIESRPGEWAPTQSKLLRRVAVAARPGHFELSLQYGPYSVAYDTTGRLLALCGRGGHVAAFEWRQKRLMFESQVNEPCHALTWVGAGSTPQLAVAHSNWTYIYDAQGLELHCLKRLHKANKLFWLPRHWLLAACTDTGHLHWQDVSTGQTVASYCGHHGPLRVSALHPDSGCVLTGQPNGQLCIWTPLEKRPVVKILCCPAGVRAVATAPAGHAVYTLGGDSRLRVWDIRCLRPLSVSDSGADAASIRLFDAAPQLAVSQRGLLACPVRQGAALMVLPAGGAKPLLSHPSPGRLSDLAFCPWEDVLAFGHARGLGSVLVPGSGEPNPDGAVHPLSGKRQRREAEVRGLLDKLPPETIAPPAVGGGVNAVDAEGIEEALARKRAAVMALPSDEVRQFQPRRRSGKASGELNRKVGERWQRRRMELRQLLKSKKRVLAEMGDEGADAAGGRKTKKAKKVSQSGELTKPATGTFLDRLIPKAD</sequence>
<evidence type="ECO:0000313" key="8">
    <source>
        <dbReference type="Proteomes" id="UP000095280"/>
    </source>
</evidence>
<dbReference type="PANTHER" id="PTHR14085">
    <property type="entry name" value="WD-REPEAT PROTEIN BING4"/>
    <property type="match status" value="1"/>
</dbReference>
<dbReference type="InterPro" id="IPR001680">
    <property type="entry name" value="WD40_rpt"/>
</dbReference>
<dbReference type="PANTHER" id="PTHR14085:SF3">
    <property type="entry name" value="WD REPEAT-CONTAINING PROTEIN 46"/>
    <property type="match status" value="1"/>
</dbReference>
<dbReference type="SMART" id="SM00320">
    <property type="entry name" value="WD40"/>
    <property type="match status" value="2"/>
</dbReference>
<dbReference type="Gene3D" id="2.130.10.10">
    <property type="entry name" value="YVTN repeat-like/Quinoprotein amine dehydrogenase"/>
    <property type="match status" value="1"/>
</dbReference>
<evidence type="ECO:0000256" key="5">
    <source>
        <dbReference type="PROSITE-ProRule" id="PRU00221"/>
    </source>
</evidence>
<dbReference type="WBParaSite" id="maker-uti_cns_0006160-snap-gene-0.4-mRNA-1">
    <property type="protein sequence ID" value="maker-uti_cns_0006160-snap-gene-0.4-mRNA-1"/>
    <property type="gene ID" value="maker-uti_cns_0006160-snap-gene-0.4"/>
</dbReference>
<dbReference type="InterPro" id="IPR040315">
    <property type="entry name" value="WDR46/Utp7"/>
</dbReference>
<evidence type="ECO:0000256" key="3">
    <source>
        <dbReference type="ARBA" id="ARBA00022737"/>
    </source>
</evidence>
<accession>A0A1I8HI70</accession>
<organism evidence="8 9">
    <name type="scientific">Macrostomum lignano</name>
    <dbReference type="NCBI Taxonomy" id="282301"/>
    <lineage>
        <taxon>Eukaryota</taxon>
        <taxon>Metazoa</taxon>
        <taxon>Spiralia</taxon>
        <taxon>Lophotrochozoa</taxon>
        <taxon>Platyhelminthes</taxon>
        <taxon>Rhabditophora</taxon>
        <taxon>Macrostomorpha</taxon>
        <taxon>Macrostomida</taxon>
        <taxon>Macrostomidae</taxon>
        <taxon>Macrostomum</taxon>
    </lineage>
</organism>
<evidence type="ECO:0000256" key="2">
    <source>
        <dbReference type="ARBA" id="ARBA00022574"/>
    </source>
</evidence>
<protein>
    <submittedName>
        <fullName evidence="9">WD_REPEATS_REGION domain-containing protein</fullName>
    </submittedName>
</protein>
<keyword evidence="8" id="KW-1185">Reference proteome</keyword>
<dbReference type="PROSITE" id="PS00678">
    <property type="entry name" value="WD_REPEATS_1"/>
    <property type="match status" value="1"/>
</dbReference>
<feature type="region of interest" description="Disordered" evidence="6">
    <location>
        <begin position="368"/>
        <end position="389"/>
    </location>
</feature>
<feature type="repeat" description="WD" evidence="5">
    <location>
        <begin position="250"/>
        <end position="277"/>
    </location>
</feature>
<dbReference type="InterPro" id="IPR012952">
    <property type="entry name" value="BING4_C_dom"/>
</dbReference>
<dbReference type="SUPFAM" id="SSF50978">
    <property type="entry name" value="WD40 repeat-like"/>
    <property type="match status" value="1"/>
</dbReference>
<dbReference type="Proteomes" id="UP000095280">
    <property type="component" value="Unplaced"/>
</dbReference>
<proteinExistence type="predicted"/>
<dbReference type="Pfam" id="PF08149">
    <property type="entry name" value="BING4CT"/>
    <property type="match status" value="1"/>
</dbReference>
<dbReference type="SMART" id="SM01033">
    <property type="entry name" value="BING4CT"/>
    <property type="match status" value="1"/>
</dbReference>
<evidence type="ECO:0000313" key="9">
    <source>
        <dbReference type="WBParaSite" id="maker-uti_cns_0006160-snap-gene-0.4-mRNA-1"/>
    </source>
</evidence>
<dbReference type="GO" id="GO:0030686">
    <property type="term" value="C:90S preribosome"/>
    <property type="evidence" value="ECO:0007669"/>
    <property type="project" value="TreeGrafter"/>
</dbReference>
<dbReference type="GO" id="GO:0032040">
    <property type="term" value="C:small-subunit processome"/>
    <property type="evidence" value="ECO:0007669"/>
    <property type="project" value="TreeGrafter"/>
</dbReference>
<name>A0A1I8HI70_9PLAT</name>
<keyword evidence="3" id="KW-0677">Repeat</keyword>
<evidence type="ECO:0000259" key="7">
    <source>
        <dbReference type="SMART" id="SM01033"/>
    </source>
</evidence>
<evidence type="ECO:0000256" key="4">
    <source>
        <dbReference type="ARBA" id="ARBA00023242"/>
    </source>
</evidence>
<dbReference type="InterPro" id="IPR036322">
    <property type="entry name" value="WD40_repeat_dom_sf"/>
</dbReference>
<dbReference type="InterPro" id="IPR015943">
    <property type="entry name" value="WD40/YVTN_repeat-like_dom_sf"/>
</dbReference>
<feature type="region of interest" description="Disordered" evidence="6">
    <location>
        <begin position="486"/>
        <end position="527"/>
    </location>
</feature>
<dbReference type="InterPro" id="IPR019775">
    <property type="entry name" value="WD40_repeat_CS"/>
</dbReference>
<reference evidence="9" key="1">
    <citation type="submission" date="2016-11" db="UniProtKB">
        <authorList>
            <consortium name="WormBaseParasite"/>
        </authorList>
    </citation>
    <scope>IDENTIFICATION</scope>
</reference>
<dbReference type="GO" id="GO:0000462">
    <property type="term" value="P:maturation of SSU-rRNA from tricistronic rRNA transcript (SSU-rRNA, 5.8S rRNA, LSU-rRNA)"/>
    <property type="evidence" value="ECO:0007669"/>
    <property type="project" value="TreeGrafter"/>
</dbReference>
<keyword evidence="2 5" id="KW-0853">WD repeat</keyword>
<dbReference type="Pfam" id="PF00400">
    <property type="entry name" value="WD40"/>
    <property type="match status" value="1"/>
</dbReference>
<keyword evidence="4" id="KW-0539">Nucleus</keyword>
<dbReference type="AlphaFoldDB" id="A0A1I8HI70"/>
<evidence type="ECO:0000256" key="1">
    <source>
        <dbReference type="ARBA" id="ARBA00004604"/>
    </source>
</evidence>
<feature type="domain" description="BING4 C-terminal" evidence="7">
    <location>
        <begin position="331"/>
        <end position="415"/>
    </location>
</feature>
<dbReference type="PROSITE" id="PS50082">
    <property type="entry name" value="WD_REPEATS_2"/>
    <property type="match status" value="1"/>
</dbReference>
<comment type="subcellular location">
    <subcellularLocation>
        <location evidence="1">Nucleus</location>
        <location evidence="1">Nucleolus</location>
    </subcellularLocation>
</comment>